<protein>
    <recommendedName>
        <fullName evidence="6">DAPG hydrolase PhiG domain-containing protein</fullName>
    </recommendedName>
</protein>
<dbReference type="Proteomes" id="UP000487350">
    <property type="component" value="Unassembled WGS sequence"/>
</dbReference>
<dbReference type="OrthoDB" id="2052122at2"/>
<feature type="domain" description="DAPG hydrolase PhiG" evidence="6">
    <location>
        <begin position="25"/>
        <end position="88"/>
    </location>
</feature>
<sequence length="219" mass="25090">MYADNRDAPPEPVTVPWPLKPLGSAECGAERLADGRLSYWIRHDIVRGVTPRMLAWWFSNLEGEVTVAGQRINRYRAWHPYDHVHASYVRRCPDGTIGPGAQIRLREYLGANPRFNVDTVTTIEKLDEEGYIHNPALAGITGLVRMEYTFTRVAEGTLYENRLLIGGVEGWRRWATPLMQRFGFDQAHGLAWLRHNVEEVGIFEHLLPPLYLQETGLRE</sequence>
<evidence type="ECO:0000256" key="4">
    <source>
        <dbReference type="ARBA" id="ARBA00022833"/>
    </source>
</evidence>
<keyword evidence="2" id="KW-0479">Metal-binding</keyword>
<keyword evidence="4" id="KW-0862">Zinc</keyword>
<dbReference type="InterPro" id="IPR041526">
    <property type="entry name" value="DAPG_hydrolase"/>
</dbReference>
<reference evidence="7 8" key="1">
    <citation type="submission" date="2019-11" db="EMBL/GenBank/DDBJ databases">
        <title>Caenimonas koreensis gen. nov., sp. nov., isolated from activated sludge.</title>
        <authorList>
            <person name="Seung H.R."/>
        </authorList>
    </citation>
    <scope>NUCLEOTIDE SEQUENCE [LARGE SCALE GENOMIC DNA]</scope>
    <source>
        <strain evidence="7 8">EMB320</strain>
    </source>
</reference>
<gene>
    <name evidence="7" type="ORF">GHT07_11825</name>
</gene>
<comment type="caution">
    <text evidence="7">The sequence shown here is derived from an EMBL/GenBank/DDBJ whole genome shotgun (WGS) entry which is preliminary data.</text>
</comment>
<comment type="cofactor">
    <cofactor evidence="1">
        <name>Zn(2+)</name>
        <dbReference type="ChEBI" id="CHEBI:29105"/>
    </cofactor>
</comment>
<dbReference type="GO" id="GO:0016787">
    <property type="term" value="F:hydrolase activity"/>
    <property type="evidence" value="ECO:0007669"/>
    <property type="project" value="UniProtKB-KW"/>
</dbReference>
<accession>A0A844BBU6</accession>
<evidence type="ECO:0000256" key="2">
    <source>
        <dbReference type="ARBA" id="ARBA00022723"/>
    </source>
</evidence>
<evidence type="ECO:0000313" key="7">
    <source>
        <dbReference type="EMBL" id="MRD47971.1"/>
    </source>
</evidence>
<dbReference type="Pfam" id="PF18089">
    <property type="entry name" value="DAPG_hydrolase"/>
    <property type="match status" value="1"/>
</dbReference>
<evidence type="ECO:0000313" key="8">
    <source>
        <dbReference type="Proteomes" id="UP000487350"/>
    </source>
</evidence>
<evidence type="ECO:0000256" key="1">
    <source>
        <dbReference type="ARBA" id="ARBA00001947"/>
    </source>
</evidence>
<keyword evidence="8" id="KW-1185">Reference proteome</keyword>
<proteinExistence type="inferred from homology"/>
<name>A0A844BBU6_9BURK</name>
<dbReference type="EMBL" id="WJBU01000010">
    <property type="protein sequence ID" value="MRD47971.1"/>
    <property type="molecule type" value="Genomic_DNA"/>
</dbReference>
<evidence type="ECO:0000259" key="6">
    <source>
        <dbReference type="Pfam" id="PF18089"/>
    </source>
</evidence>
<dbReference type="GO" id="GO:0046872">
    <property type="term" value="F:metal ion binding"/>
    <property type="evidence" value="ECO:0007669"/>
    <property type="project" value="UniProtKB-KW"/>
</dbReference>
<dbReference type="AlphaFoldDB" id="A0A844BBU6"/>
<keyword evidence="3" id="KW-0378">Hydrolase</keyword>
<comment type="similarity">
    <text evidence="5">Belongs to the DAPG/phloretin hydrolase family.</text>
</comment>
<evidence type="ECO:0000256" key="3">
    <source>
        <dbReference type="ARBA" id="ARBA00022801"/>
    </source>
</evidence>
<organism evidence="7 8">
    <name type="scientific">Caenimonas koreensis DSM 17982</name>
    <dbReference type="NCBI Taxonomy" id="1121255"/>
    <lineage>
        <taxon>Bacteria</taxon>
        <taxon>Pseudomonadati</taxon>
        <taxon>Pseudomonadota</taxon>
        <taxon>Betaproteobacteria</taxon>
        <taxon>Burkholderiales</taxon>
        <taxon>Comamonadaceae</taxon>
        <taxon>Caenimonas</taxon>
    </lineage>
</organism>
<evidence type="ECO:0000256" key="5">
    <source>
        <dbReference type="ARBA" id="ARBA00023459"/>
    </source>
</evidence>